<evidence type="ECO:0000313" key="2">
    <source>
        <dbReference type="EMBL" id="QJA82991.1"/>
    </source>
</evidence>
<dbReference type="AlphaFoldDB" id="A0A6M3KMZ3"/>
<sequence>MPAQVLNLVGEYKVEQGADYILEVTVNDTVGVPYSLVGASAAAQIRETIDAVPKIEFVCVVDEATSVITLSLTAVVTAGIDYTEGFWDCELTEADGVVTRLLYGDVDISPEVTRA</sequence>
<evidence type="ECO:0000313" key="1">
    <source>
        <dbReference type="EMBL" id="QJA67057.1"/>
    </source>
</evidence>
<protein>
    <submittedName>
        <fullName evidence="2">Putative tail protein</fullName>
    </submittedName>
</protein>
<accession>A0A6M3KMZ3</accession>
<dbReference type="EMBL" id="MT141565">
    <property type="protein sequence ID" value="QJA67057.1"/>
    <property type="molecule type" value="Genomic_DNA"/>
</dbReference>
<organism evidence="2">
    <name type="scientific">viral metagenome</name>
    <dbReference type="NCBI Taxonomy" id="1070528"/>
    <lineage>
        <taxon>unclassified sequences</taxon>
        <taxon>metagenomes</taxon>
        <taxon>organismal metagenomes</taxon>
    </lineage>
</organism>
<dbReference type="EMBL" id="MT142501">
    <property type="protein sequence ID" value="QJA82991.1"/>
    <property type="molecule type" value="Genomic_DNA"/>
</dbReference>
<name>A0A6M3KMZ3_9ZZZZ</name>
<reference evidence="2" key="1">
    <citation type="submission" date="2020-03" db="EMBL/GenBank/DDBJ databases">
        <title>The deep terrestrial virosphere.</title>
        <authorList>
            <person name="Holmfeldt K."/>
            <person name="Nilsson E."/>
            <person name="Simone D."/>
            <person name="Lopez-Fernandez M."/>
            <person name="Wu X."/>
            <person name="de Brujin I."/>
            <person name="Lundin D."/>
            <person name="Andersson A."/>
            <person name="Bertilsson S."/>
            <person name="Dopson M."/>
        </authorList>
    </citation>
    <scope>NUCLEOTIDE SEQUENCE</scope>
    <source>
        <strain evidence="2">MM415A00328</strain>
        <strain evidence="1">MM415B00308</strain>
    </source>
</reference>
<proteinExistence type="predicted"/>
<gene>
    <name evidence="2" type="ORF">MM415A00328_0009</name>
    <name evidence="1" type="ORF">MM415B00308_0035</name>
</gene>